<dbReference type="InterPro" id="IPR015424">
    <property type="entry name" value="PyrdxlP-dep_Trfase"/>
</dbReference>
<dbReference type="GO" id="GO:1901605">
    <property type="term" value="P:alpha-amino acid metabolic process"/>
    <property type="evidence" value="ECO:0007669"/>
    <property type="project" value="TreeGrafter"/>
</dbReference>
<protein>
    <recommendedName>
        <fullName evidence="9">Aminotransferase class I/classII domain-containing protein</fullName>
    </recommendedName>
</protein>
<keyword evidence="8" id="KW-1185">Reference proteome</keyword>
<organism evidence="7 8">
    <name type="scientific">Knufia fluminis</name>
    <dbReference type="NCBI Taxonomy" id="191047"/>
    <lineage>
        <taxon>Eukaryota</taxon>
        <taxon>Fungi</taxon>
        <taxon>Dikarya</taxon>
        <taxon>Ascomycota</taxon>
        <taxon>Pezizomycotina</taxon>
        <taxon>Eurotiomycetes</taxon>
        <taxon>Chaetothyriomycetidae</taxon>
        <taxon>Chaetothyriales</taxon>
        <taxon>Trichomeriaceae</taxon>
        <taxon>Knufia</taxon>
    </lineage>
</organism>
<evidence type="ECO:0000256" key="6">
    <source>
        <dbReference type="SAM" id="MobiDB-lite"/>
    </source>
</evidence>
<proteinExistence type="inferred from homology"/>
<evidence type="ECO:0000256" key="2">
    <source>
        <dbReference type="ARBA" id="ARBA00007441"/>
    </source>
</evidence>
<feature type="compositionally biased region" description="Low complexity" evidence="6">
    <location>
        <begin position="513"/>
        <end position="533"/>
    </location>
</feature>
<feature type="region of interest" description="Disordered" evidence="6">
    <location>
        <begin position="487"/>
        <end position="538"/>
    </location>
</feature>
<dbReference type="PANTHER" id="PTHR42790">
    <property type="entry name" value="AMINOTRANSFERASE"/>
    <property type="match status" value="1"/>
</dbReference>
<evidence type="ECO:0000256" key="4">
    <source>
        <dbReference type="ARBA" id="ARBA00022679"/>
    </source>
</evidence>
<feature type="region of interest" description="Disordered" evidence="6">
    <location>
        <begin position="72"/>
        <end position="99"/>
    </location>
</feature>
<evidence type="ECO:0008006" key="9">
    <source>
        <dbReference type="Google" id="ProtNLM"/>
    </source>
</evidence>
<gene>
    <name evidence="7" type="ORF">OHC33_009270</name>
</gene>
<evidence type="ECO:0000313" key="8">
    <source>
        <dbReference type="Proteomes" id="UP001316803"/>
    </source>
</evidence>
<keyword evidence="5" id="KW-0663">Pyridoxal phosphate</keyword>
<dbReference type="InterPro" id="IPR015421">
    <property type="entry name" value="PyrdxlP-dep_Trfase_major"/>
</dbReference>
<dbReference type="PANTHER" id="PTHR42790:SF1">
    <property type="entry name" value="AROMATIC AMINO ACID AMINOTRANSFERASE, HYPOTHETICAL (EUROFUNG)"/>
    <property type="match status" value="1"/>
</dbReference>
<evidence type="ECO:0000256" key="3">
    <source>
        <dbReference type="ARBA" id="ARBA00022576"/>
    </source>
</evidence>
<sequence>MVDYTGIDNFELSPPIDQSHHFSEVTKQRQASKVKQFYKYFSIPGIGNLAGGLPHPSYFPFDTLESRSALANRWKPTPNNPVDPPSTSSKHKDAFLNDPSPTRVLVPHESQEPNVLHRIDLNTALQYGTAQGYPPLYTFIREFALTRLHPNIPYKDGAEVILTCGSTDGFAKSLECFTNPWIPGQPLAERGGLLCEEFAYMNAIQAARPRGMNIVPIAIDAEGMLAHGHPRSLYNVMSNWDVERDGGKRPHMMYTVTMGQNPTSGLLSVKRRKEIYEVCQKYDVLIVEDDPYFYIQFPHAANEFAQKHRDGELVSVNHFAESNLNYQTSLAVPVRGTRIGHNGNVYATTRMRRGKSSGSEFLDSLVPSYLSLDVDGRVIRLDTFSKTIAPGCRLGWITAQPAIVERILRITETSTQQPSGFVQSLVAELLIGPDNADQHKSSKGGEKAAAGWKMDGWIRWLEGLRGNYERRMRTMCEILEEGKSIAVSAPTPAHGTKPQRGPRAGRRYNRADASAPSCSHSRSSVSARSSISNADDDDSDSFEILHKTQIYDFNPPMAGMFSWLRFDYSSHPVASSTNISLSQLAHAFWILQTKKPYLVLTAPGTIFAPTDEIREGKAWQYFRLCFAAIDEKEVKSMSERFVRAAHDFWEMDEKEVQELLDEDEGGVDGAEFAERLGELRVSEQAKWSFSPLMC</sequence>
<evidence type="ECO:0000256" key="5">
    <source>
        <dbReference type="ARBA" id="ARBA00022898"/>
    </source>
</evidence>
<dbReference type="SUPFAM" id="SSF53383">
    <property type="entry name" value="PLP-dependent transferases"/>
    <property type="match status" value="1"/>
</dbReference>
<dbReference type="Gene3D" id="3.40.640.10">
    <property type="entry name" value="Type I PLP-dependent aspartate aminotransferase-like (Major domain)"/>
    <property type="match status" value="2"/>
</dbReference>
<dbReference type="InterPro" id="IPR050859">
    <property type="entry name" value="Class-I_PLP-dep_aminotransf"/>
</dbReference>
<name>A0AAN8EEK5_9EURO</name>
<dbReference type="GO" id="GO:0008483">
    <property type="term" value="F:transaminase activity"/>
    <property type="evidence" value="ECO:0007669"/>
    <property type="project" value="UniProtKB-KW"/>
</dbReference>
<dbReference type="AlphaFoldDB" id="A0AAN8EEK5"/>
<keyword evidence="4" id="KW-0808">Transferase</keyword>
<reference evidence="7 8" key="1">
    <citation type="submission" date="2022-12" db="EMBL/GenBank/DDBJ databases">
        <title>Genomic features and morphological characterization of a novel Knufia sp. strain isolated from spacecraft assembly facility.</title>
        <authorList>
            <person name="Teixeira M."/>
            <person name="Chander A.M."/>
            <person name="Stajich J.E."/>
            <person name="Venkateswaran K."/>
        </authorList>
    </citation>
    <scope>NUCLEOTIDE SEQUENCE [LARGE SCALE GENOMIC DNA]</scope>
    <source>
        <strain evidence="7 8">FJI-L2-BK-P2</strain>
    </source>
</reference>
<comment type="cofactor">
    <cofactor evidence="1">
        <name>pyridoxal 5'-phosphate</name>
        <dbReference type="ChEBI" id="CHEBI:597326"/>
    </cofactor>
</comment>
<comment type="similarity">
    <text evidence="2">Belongs to the class-I pyridoxal-phosphate-dependent aminotransferase family.</text>
</comment>
<keyword evidence="3" id="KW-0032">Aminotransferase</keyword>
<comment type="caution">
    <text evidence="7">The sequence shown here is derived from an EMBL/GenBank/DDBJ whole genome shotgun (WGS) entry which is preliminary data.</text>
</comment>
<evidence type="ECO:0000313" key="7">
    <source>
        <dbReference type="EMBL" id="KAK5949673.1"/>
    </source>
</evidence>
<dbReference type="EMBL" id="JAKLMC020000033">
    <property type="protein sequence ID" value="KAK5949673.1"/>
    <property type="molecule type" value="Genomic_DNA"/>
</dbReference>
<dbReference type="CDD" id="cd00609">
    <property type="entry name" value="AAT_like"/>
    <property type="match status" value="1"/>
</dbReference>
<evidence type="ECO:0000256" key="1">
    <source>
        <dbReference type="ARBA" id="ARBA00001933"/>
    </source>
</evidence>
<accession>A0AAN8EEK5</accession>
<dbReference type="Proteomes" id="UP001316803">
    <property type="component" value="Unassembled WGS sequence"/>
</dbReference>